<feature type="compositionally biased region" description="Polar residues" evidence="1">
    <location>
        <begin position="586"/>
        <end position="597"/>
    </location>
</feature>
<feature type="signal peptide" evidence="2">
    <location>
        <begin position="1"/>
        <end position="25"/>
    </location>
</feature>
<organism evidence="4 5">
    <name type="scientific">Pseudopedobacter beijingensis</name>
    <dbReference type="NCBI Taxonomy" id="1207056"/>
    <lineage>
        <taxon>Bacteria</taxon>
        <taxon>Pseudomonadati</taxon>
        <taxon>Bacteroidota</taxon>
        <taxon>Sphingobacteriia</taxon>
        <taxon>Sphingobacteriales</taxon>
        <taxon>Sphingobacteriaceae</taxon>
        <taxon>Pseudopedobacter</taxon>
    </lineage>
</organism>
<keyword evidence="2" id="KW-0732">Signal</keyword>
<feature type="region of interest" description="Disordered" evidence="1">
    <location>
        <begin position="703"/>
        <end position="723"/>
    </location>
</feature>
<evidence type="ECO:0000313" key="5">
    <source>
        <dbReference type="Proteomes" id="UP001597118"/>
    </source>
</evidence>
<evidence type="ECO:0000259" key="3">
    <source>
        <dbReference type="Pfam" id="PF24346"/>
    </source>
</evidence>
<feature type="domain" description="DUF7507" evidence="3">
    <location>
        <begin position="729"/>
        <end position="778"/>
    </location>
</feature>
<feature type="domain" description="DUF7507" evidence="3">
    <location>
        <begin position="353"/>
        <end position="459"/>
    </location>
</feature>
<evidence type="ECO:0000256" key="1">
    <source>
        <dbReference type="SAM" id="MobiDB-lite"/>
    </source>
</evidence>
<dbReference type="PANTHER" id="PTHR34819">
    <property type="entry name" value="LARGE CYSTEINE-RICH PERIPLASMIC PROTEIN OMCB"/>
    <property type="match status" value="1"/>
</dbReference>
<comment type="caution">
    <text evidence="4">The sequence shown here is derived from an EMBL/GenBank/DDBJ whole genome shotgun (WGS) entry which is preliminary data.</text>
</comment>
<dbReference type="InterPro" id="IPR051172">
    <property type="entry name" value="Chlamydia_OmcB"/>
</dbReference>
<evidence type="ECO:0000256" key="2">
    <source>
        <dbReference type="SAM" id="SignalP"/>
    </source>
</evidence>
<gene>
    <name evidence="4" type="ORF">ACFSAH_02115</name>
</gene>
<feature type="compositionally biased region" description="Basic and acidic residues" evidence="1">
    <location>
        <begin position="576"/>
        <end position="585"/>
    </location>
</feature>
<dbReference type="Pfam" id="PF24346">
    <property type="entry name" value="DUF7507"/>
    <property type="match status" value="4"/>
</dbReference>
<feature type="compositionally biased region" description="Polar residues" evidence="1">
    <location>
        <begin position="712"/>
        <end position="723"/>
    </location>
</feature>
<feature type="domain" description="DUF7507" evidence="3">
    <location>
        <begin position="603"/>
        <end position="709"/>
    </location>
</feature>
<proteinExistence type="predicted"/>
<feature type="non-terminal residue" evidence="4">
    <location>
        <position position="783"/>
    </location>
</feature>
<evidence type="ECO:0000313" key="4">
    <source>
        <dbReference type="EMBL" id="MFD1628650.1"/>
    </source>
</evidence>
<dbReference type="NCBIfam" id="TIGR01451">
    <property type="entry name" value="B_ant_repeat"/>
    <property type="match status" value="4"/>
</dbReference>
<name>A0ABW4I7K7_9SPHI</name>
<dbReference type="PANTHER" id="PTHR34819:SF3">
    <property type="entry name" value="CELL SURFACE PROTEIN"/>
    <property type="match status" value="1"/>
</dbReference>
<feature type="chain" id="PRO_5046991059" description="DUF7507 domain-containing protein" evidence="2">
    <location>
        <begin position="26"/>
        <end position="783"/>
    </location>
</feature>
<feature type="region of interest" description="Disordered" evidence="1">
    <location>
        <begin position="576"/>
        <end position="597"/>
    </location>
</feature>
<dbReference type="Proteomes" id="UP001597118">
    <property type="component" value="Unassembled WGS sequence"/>
</dbReference>
<dbReference type="InterPro" id="IPR055354">
    <property type="entry name" value="DUF7507"/>
</dbReference>
<reference evidence="5" key="1">
    <citation type="journal article" date="2019" name="Int. J. Syst. Evol. Microbiol.">
        <title>The Global Catalogue of Microorganisms (GCM) 10K type strain sequencing project: providing services to taxonomists for standard genome sequencing and annotation.</title>
        <authorList>
            <consortium name="The Broad Institute Genomics Platform"/>
            <consortium name="The Broad Institute Genome Sequencing Center for Infectious Disease"/>
            <person name="Wu L."/>
            <person name="Ma J."/>
        </authorList>
    </citation>
    <scope>NUCLEOTIDE SEQUENCE [LARGE SCALE GENOMIC DNA]</scope>
    <source>
        <strain evidence="5">CCUG 53762</strain>
    </source>
</reference>
<accession>A0ABW4I7K7</accession>
<feature type="domain" description="DUF7507" evidence="3">
    <location>
        <begin position="480"/>
        <end position="583"/>
    </location>
</feature>
<dbReference type="SUPFAM" id="SSF49899">
    <property type="entry name" value="Concanavalin A-like lectins/glucanases"/>
    <property type="match status" value="1"/>
</dbReference>
<dbReference type="Gene3D" id="2.60.120.200">
    <property type="match status" value="1"/>
</dbReference>
<dbReference type="InterPro" id="IPR047589">
    <property type="entry name" value="DUF11_rpt"/>
</dbReference>
<sequence length="783" mass="82275">MKMIQKLRFSMLLICAMLLSISSYAQFPYVNSFKKSDATGIVLGGSPSAYLTSGVVGGDPVNDGYLRLTNAVNTQTGYAYIDTPFPSEKGITVEFEYFSHGTTVTNNAPGADGISFFLFDAAISPVEQGRFGGSLGYAQYRNPNSIGDTRNGPGMNGGFLAIGLDEYGNWATQTEDRNGGIKNALGNVITAGQIQGNGVIAIRGAIDPLDPNGDGGRSGAGAYPFIDGRLTNNLGGGGVERQPASSYLLPAGDRFSISTNARGPLQTDANYRKVIIDIEKNSPHIPNSGFTINVKVYVGSLGKTVDVLKNVHYAIDDVNIPQNLKAGFASSTGNSLNIHEIRNLEVNAGIIRAISLVKAVTSTTPVGGYVLGSTIEYTFKVKNEGTVVLDNVLLTDDITGVNPVLVAASDIGGDNKLSPNEEWTYTATYTIQQTDVTAGKVANTAKVRATDPLNNNVEDKSGTDVDNDDPTETQIAKPGKVTLVKTASTAPAGGFKLGDVITYSFIVKNEGTVILNDIRIEDNDLPGLSAFSPAFNAATTLAPGANMTFTATYTIKQTDVDAGKVVNTAKVKAKDPLNNDVEDKSGTATTNDDPTETPVVQTSKITLVKTASAAPTGGFKLGNVITYTFKVKNEGTVTLSNVSLTDDIVGITPVFVAASDIGGDNKLSPDEEWTYTATYTIQQTDVDAGKAVNTAKVIAKDPLNNDVEDKSGTATTNDDPTETPVVQTSKITLVKTASAAPTGGFKLGNVITYTFKVKNEGTVTLSNVSLTDDIVGITPVFVA</sequence>
<feature type="region of interest" description="Disordered" evidence="1">
    <location>
        <begin position="452"/>
        <end position="471"/>
    </location>
</feature>
<dbReference type="EMBL" id="JBHUDG010000003">
    <property type="protein sequence ID" value="MFD1628650.1"/>
    <property type="molecule type" value="Genomic_DNA"/>
</dbReference>
<keyword evidence="5" id="KW-1185">Reference proteome</keyword>
<dbReference type="InterPro" id="IPR013320">
    <property type="entry name" value="ConA-like_dom_sf"/>
</dbReference>
<protein>
    <recommendedName>
        <fullName evidence="3">DUF7507 domain-containing protein</fullName>
    </recommendedName>
</protein>